<dbReference type="FunFam" id="3.90.550.10:FF:000075">
    <property type="entry name" value="Probable UDP-N-acetylglucosamine pyrophosphorylase"/>
    <property type="match status" value="1"/>
</dbReference>
<reference evidence="7 8" key="1">
    <citation type="journal article" date="2018" name="Mol. Biol. Evol.">
        <title>Broad Genomic Sampling Reveals a Smut Pathogenic Ancestry of the Fungal Clade Ustilaginomycotina.</title>
        <authorList>
            <person name="Kijpornyongpan T."/>
            <person name="Mondo S.J."/>
            <person name="Barry K."/>
            <person name="Sandor L."/>
            <person name="Lee J."/>
            <person name="Lipzen A."/>
            <person name="Pangilinan J."/>
            <person name="LaButti K."/>
            <person name="Hainaut M."/>
            <person name="Henrissat B."/>
            <person name="Grigoriev I.V."/>
            <person name="Spatafora J.W."/>
            <person name="Aime M.C."/>
        </authorList>
    </citation>
    <scope>NUCLEOTIDE SEQUENCE [LARGE SCALE GENOMIC DNA]</scope>
    <source>
        <strain evidence="7 8">MCA 4198</strain>
    </source>
</reference>
<dbReference type="InterPro" id="IPR039741">
    <property type="entry name" value="UDP-sugar_pyrophosphorylase"/>
</dbReference>
<dbReference type="PANTHER" id="PTHR11952:SF2">
    <property type="entry name" value="LD24639P"/>
    <property type="match status" value="1"/>
</dbReference>
<accession>A0A316YX54</accession>
<sequence length="494" mass="53399">MSGTGAPLDIVALRKRYAAAGQEHLFQFWDDLDPASQGTLAKQLTELDIERVNAVYARAIEGEKEAAQLAGKRAQLEAPPRQSTVSVQAGSDEEKRLAAVGLDAIASGKVGVLLMAGGQGTRLGSSAPKGCYDIGLPSHKSLFQLQAERIARLQKLAAQRAGKPENSVAITWFIMTSGPTRKPTEAFFQEKSYFGLQQDNVIFFEQGTLPCLTMDGKVMLDSQSSVANAPDGNGGLYSALRRPVGAARQDTVVSLLQSRGIEYLHAYGVDNCLVKVGDPVFLGCCIEKQVQAGVKTVRKTEPKESVGVVAKKDGKWGVIEYSEIPRELSEARDADGQLTFRAANIVNHFYTTSFLAKDVPSFEAEMAFHIARKKIPCVDLSSGQTTKPSTPNGMKLELFIFDVFPFVKDLVVHEVERNVEFSPLKNAPGTGTDDPQTSKRDLLSLQRRWLQAAGATVADEGAGIEVEVSPLVSYGGEGLEGVKGKTFDKTQMID</sequence>
<keyword evidence="8" id="KW-1185">Reference proteome</keyword>
<name>A0A316YX54_9BASI</name>
<evidence type="ECO:0000313" key="7">
    <source>
        <dbReference type="EMBL" id="PWN93849.1"/>
    </source>
</evidence>
<dbReference type="GO" id="GO:0003977">
    <property type="term" value="F:UDP-N-acetylglucosamine diphosphorylase activity"/>
    <property type="evidence" value="ECO:0007669"/>
    <property type="project" value="UniProtKB-EC"/>
</dbReference>
<dbReference type="EC" id="2.7.7.23" evidence="3"/>
<evidence type="ECO:0000256" key="4">
    <source>
        <dbReference type="ARBA" id="ARBA00022679"/>
    </source>
</evidence>
<evidence type="ECO:0000256" key="6">
    <source>
        <dbReference type="ARBA" id="ARBA00048493"/>
    </source>
</evidence>
<keyword evidence="4 7" id="KW-0808">Transferase</keyword>
<comment type="similarity">
    <text evidence="2">Belongs to the UDPGP type 1 family.</text>
</comment>
<evidence type="ECO:0000256" key="5">
    <source>
        <dbReference type="ARBA" id="ARBA00022695"/>
    </source>
</evidence>
<comment type="catalytic activity">
    <reaction evidence="6">
        <text>N-acetyl-alpha-D-glucosamine 1-phosphate + UTP + H(+) = UDP-N-acetyl-alpha-D-glucosamine + diphosphate</text>
        <dbReference type="Rhea" id="RHEA:13509"/>
        <dbReference type="ChEBI" id="CHEBI:15378"/>
        <dbReference type="ChEBI" id="CHEBI:33019"/>
        <dbReference type="ChEBI" id="CHEBI:46398"/>
        <dbReference type="ChEBI" id="CHEBI:57705"/>
        <dbReference type="ChEBI" id="CHEBI:57776"/>
        <dbReference type="EC" id="2.7.7.23"/>
    </reaction>
</comment>
<organism evidence="7 8">
    <name type="scientific">Acaromyces ingoldii</name>
    <dbReference type="NCBI Taxonomy" id="215250"/>
    <lineage>
        <taxon>Eukaryota</taxon>
        <taxon>Fungi</taxon>
        <taxon>Dikarya</taxon>
        <taxon>Basidiomycota</taxon>
        <taxon>Ustilaginomycotina</taxon>
        <taxon>Exobasidiomycetes</taxon>
        <taxon>Exobasidiales</taxon>
        <taxon>Cryptobasidiaceae</taxon>
        <taxon>Acaromyces</taxon>
    </lineage>
</organism>
<comment type="pathway">
    <text evidence="1">Nucleotide-sugar biosynthesis; UDP-N-acetyl-alpha-D-glucosamine biosynthesis; UDP-N-acetyl-alpha-D-glucosamine from N-acetyl-alpha-D-glucosamine 1-phosphate: step 1/1.</text>
</comment>
<proteinExistence type="inferred from homology"/>
<evidence type="ECO:0000313" key="8">
    <source>
        <dbReference type="Proteomes" id="UP000245768"/>
    </source>
</evidence>
<dbReference type="AlphaFoldDB" id="A0A316YX54"/>
<dbReference type="RefSeq" id="XP_025381047.1">
    <property type="nucleotide sequence ID" value="XM_025520649.1"/>
</dbReference>
<keyword evidence="5" id="KW-0548">Nucleotidyltransferase</keyword>
<dbReference type="SUPFAM" id="SSF53448">
    <property type="entry name" value="Nucleotide-diphospho-sugar transferases"/>
    <property type="match status" value="1"/>
</dbReference>
<dbReference type="Pfam" id="PF01704">
    <property type="entry name" value="UDPGP"/>
    <property type="match status" value="1"/>
</dbReference>
<dbReference type="FunCoup" id="A0A316YX54">
    <property type="interactions" value="126"/>
</dbReference>
<protein>
    <recommendedName>
        <fullName evidence="3">UDP-N-acetylglucosamine diphosphorylase</fullName>
        <ecNumber evidence="3">2.7.7.23</ecNumber>
    </recommendedName>
</protein>
<dbReference type="CDD" id="cd04193">
    <property type="entry name" value="UDPGlcNAc_PPase"/>
    <property type="match status" value="1"/>
</dbReference>
<dbReference type="Gene3D" id="3.90.550.10">
    <property type="entry name" value="Spore Coat Polysaccharide Biosynthesis Protein SpsA, Chain A"/>
    <property type="match status" value="1"/>
</dbReference>
<dbReference type="GO" id="GO:0006048">
    <property type="term" value="P:UDP-N-acetylglucosamine biosynthetic process"/>
    <property type="evidence" value="ECO:0007669"/>
    <property type="project" value="TreeGrafter"/>
</dbReference>
<dbReference type="STRING" id="215250.A0A316YX54"/>
<dbReference type="OrthoDB" id="532420at2759"/>
<evidence type="ECO:0000256" key="1">
    <source>
        <dbReference type="ARBA" id="ARBA00005208"/>
    </source>
</evidence>
<evidence type="ECO:0000256" key="2">
    <source>
        <dbReference type="ARBA" id="ARBA00010401"/>
    </source>
</evidence>
<dbReference type="PANTHER" id="PTHR11952">
    <property type="entry name" value="UDP- GLUCOSE PYROPHOSPHORYLASE"/>
    <property type="match status" value="1"/>
</dbReference>
<dbReference type="EMBL" id="KZ819634">
    <property type="protein sequence ID" value="PWN93849.1"/>
    <property type="molecule type" value="Genomic_DNA"/>
</dbReference>
<dbReference type="Proteomes" id="UP000245768">
    <property type="component" value="Unassembled WGS sequence"/>
</dbReference>
<gene>
    <name evidence="7" type="ORF">FA10DRAFT_264441</name>
</gene>
<dbReference type="InterPro" id="IPR002618">
    <property type="entry name" value="UDPGP_fam"/>
</dbReference>
<dbReference type="InterPro" id="IPR029044">
    <property type="entry name" value="Nucleotide-diphossugar_trans"/>
</dbReference>
<dbReference type="InParanoid" id="A0A316YX54"/>
<evidence type="ECO:0000256" key="3">
    <source>
        <dbReference type="ARBA" id="ARBA00012457"/>
    </source>
</evidence>
<dbReference type="GeneID" id="37042565"/>